<evidence type="ECO:0000313" key="12">
    <source>
        <dbReference type="Proteomes" id="UP001146120"/>
    </source>
</evidence>
<keyword evidence="12" id="KW-1185">Reference proteome</keyword>
<comment type="subcellular location">
    <subcellularLocation>
        <location evidence="1">Membrane</location>
        <topology evidence="1">Multi-pass membrane protein</topology>
    </subcellularLocation>
</comment>
<evidence type="ECO:0000256" key="7">
    <source>
        <dbReference type="SAM" id="MobiDB-lite"/>
    </source>
</evidence>
<feature type="transmembrane region" description="Helical" evidence="8">
    <location>
        <begin position="226"/>
        <end position="251"/>
    </location>
</feature>
<sequence length="295" mass="31840">MARSPSIPLAPLQLLLLLVQLVSLTAVTASSNNGTATDTIFDSTKGIKFGHVVTAGIAIAGGTVLCFFGYRLIRPALFACAFVFGGILLAGLAEYAFRHKSWMSTASWVCFLIGGLIAGAVIVWAYRLGIFMAGATAGVLLAFTVNTSFGHHLYPSNPNVVVVLLALVFGIIGGILAIKIERPMLIVATSLVGAQVLVWGVGYFAGHYPNGADLERFAHQQSDGKWIYHIPSAWWAYLAGIIVLWCLGMYIQFHKTARDTYHSRSNQPHQQQHASGHAQYHASQTPRYGNSVSHV</sequence>
<evidence type="ECO:0000256" key="2">
    <source>
        <dbReference type="ARBA" id="ARBA00006244"/>
    </source>
</evidence>
<evidence type="ECO:0000256" key="4">
    <source>
        <dbReference type="ARBA" id="ARBA00022989"/>
    </source>
</evidence>
<dbReference type="InterPro" id="IPR025256">
    <property type="entry name" value="TM7S3/TM198-like_dom"/>
</dbReference>
<name>A0AAV2Z9G6_9STRA</name>
<reference evidence="11" key="2">
    <citation type="journal article" date="2023" name="Microbiol Resour">
        <title>Decontamination and Annotation of the Draft Genome Sequence of the Oomycete Lagenidium giganteum ARSEF 373.</title>
        <authorList>
            <person name="Morgan W.R."/>
            <person name="Tartar A."/>
        </authorList>
    </citation>
    <scope>NUCLEOTIDE SEQUENCE</scope>
    <source>
        <strain evidence="11">ARSEF 373</strain>
    </source>
</reference>
<evidence type="ECO:0000256" key="3">
    <source>
        <dbReference type="ARBA" id="ARBA00022692"/>
    </source>
</evidence>
<evidence type="ECO:0000256" key="9">
    <source>
        <dbReference type="SAM" id="SignalP"/>
    </source>
</evidence>
<feature type="signal peptide" evidence="9">
    <location>
        <begin position="1"/>
        <end position="29"/>
    </location>
</feature>
<feature type="compositionally biased region" description="Polar residues" evidence="7">
    <location>
        <begin position="263"/>
        <end position="274"/>
    </location>
</feature>
<feature type="transmembrane region" description="Helical" evidence="8">
    <location>
        <begin position="133"/>
        <end position="154"/>
    </location>
</feature>
<accession>A0AAV2Z9G6</accession>
<keyword evidence="4 8" id="KW-1133">Transmembrane helix</keyword>
<feature type="region of interest" description="Disordered" evidence="7">
    <location>
        <begin position="262"/>
        <end position="295"/>
    </location>
</feature>
<feature type="transmembrane region" description="Helical" evidence="8">
    <location>
        <begin position="160"/>
        <end position="178"/>
    </location>
</feature>
<keyword evidence="9" id="KW-0732">Signal</keyword>
<dbReference type="InterPro" id="IPR040236">
    <property type="entry name" value="TMEM198"/>
</dbReference>
<feature type="transmembrane region" description="Helical" evidence="8">
    <location>
        <begin position="103"/>
        <end position="126"/>
    </location>
</feature>
<evidence type="ECO:0000259" key="10">
    <source>
        <dbReference type="Pfam" id="PF13886"/>
    </source>
</evidence>
<feature type="domain" description="TM7S3/TM198-like" evidence="10">
    <location>
        <begin position="57"/>
        <end position="253"/>
    </location>
</feature>
<dbReference type="PANTHER" id="PTHR31247:SF5">
    <property type="entry name" value="DUF4203 DOMAIN-CONTAINING PROTEIN"/>
    <property type="match status" value="1"/>
</dbReference>
<comment type="caution">
    <text evidence="11">The sequence shown here is derived from an EMBL/GenBank/DDBJ whole genome shotgun (WGS) entry which is preliminary data.</text>
</comment>
<dbReference type="EMBL" id="DAKRPA010000028">
    <property type="protein sequence ID" value="DBA02664.1"/>
    <property type="molecule type" value="Genomic_DNA"/>
</dbReference>
<dbReference type="Proteomes" id="UP001146120">
    <property type="component" value="Unassembled WGS sequence"/>
</dbReference>
<keyword evidence="5 8" id="KW-0472">Membrane</keyword>
<evidence type="ECO:0000256" key="1">
    <source>
        <dbReference type="ARBA" id="ARBA00004141"/>
    </source>
</evidence>
<feature type="transmembrane region" description="Helical" evidence="8">
    <location>
        <begin position="77"/>
        <end position="97"/>
    </location>
</feature>
<reference evidence="11" key="1">
    <citation type="submission" date="2022-11" db="EMBL/GenBank/DDBJ databases">
        <authorList>
            <person name="Morgan W.R."/>
            <person name="Tartar A."/>
        </authorList>
    </citation>
    <scope>NUCLEOTIDE SEQUENCE</scope>
    <source>
        <strain evidence="11">ARSEF 373</strain>
    </source>
</reference>
<feature type="transmembrane region" description="Helical" evidence="8">
    <location>
        <begin position="49"/>
        <end position="70"/>
    </location>
</feature>
<evidence type="ECO:0000256" key="5">
    <source>
        <dbReference type="ARBA" id="ARBA00023136"/>
    </source>
</evidence>
<evidence type="ECO:0000313" key="11">
    <source>
        <dbReference type="EMBL" id="DBA02664.1"/>
    </source>
</evidence>
<dbReference type="Pfam" id="PF13886">
    <property type="entry name" value="TM7S3_TM198"/>
    <property type="match status" value="1"/>
</dbReference>
<keyword evidence="3 8" id="KW-0812">Transmembrane</keyword>
<comment type="similarity">
    <text evidence="2">Belongs to the TMEM198 family.</text>
</comment>
<feature type="transmembrane region" description="Helical" evidence="8">
    <location>
        <begin position="185"/>
        <end position="206"/>
    </location>
</feature>
<dbReference type="PANTHER" id="PTHR31247">
    <property type="entry name" value="TRANSMEMBRANE PROTEIN 198 FAMILY MEMBER"/>
    <property type="match status" value="1"/>
</dbReference>
<proteinExistence type="inferred from homology"/>
<evidence type="ECO:0000256" key="6">
    <source>
        <dbReference type="ARBA" id="ARBA00049737"/>
    </source>
</evidence>
<dbReference type="AlphaFoldDB" id="A0AAV2Z9G6"/>
<organism evidence="11 12">
    <name type="scientific">Lagenidium giganteum</name>
    <dbReference type="NCBI Taxonomy" id="4803"/>
    <lineage>
        <taxon>Eukaryota</taxon>
        <taxon>Sar</taxon>
        <taxon>Stramenopiles</taxon>
        <taxon>Oomycota</taxon>
        <taxon>Peronosporomycetes</taxon>
        <taxon>Pythiales</taxon>
        <taxon>Pythiaceae</taxon>
    </lineage>
</organism>
<evidence type="ECO:0000256" key="8">
    <source>
        <dbReference type="SAM" id="Phobius"/>
    </source>
</evidence>
<dbReference type="GO" id="GO:0005886">
    <property type="term" value="C:plasma membrane"/>
    <property type="evidence" value="ECO:0007669"/>
    <property type="project" value="TreeGrafter"/>
</dbReference>
<feature type="compositionally biased region" description="Polar residues" evidence="7">
    <location>
        <begin position="281"/>
        <end position="295"/>
    </location>
</feature>
<gene>
    <name evidence="11" type="ORF">N0F65_010489</name>
</gene>
<feature type="chain" id="PRO_5043830965" description="Transmembrane protein 198" evidence="9">
    <location>
        <begin position="30"/>
        <end position="295"/>
    </location>
</feature>
<protein>
    <recommendedName>
        <fullName evidence="6">Transmembrane protein 198</fullName>
    </recommendedName>
</protein>